<keyword evidence="5" id="KW-1185">Reference proteome</keyword>
<feature type="region of interest" description="Disordered" evidence="2">
    <location>
        <begin position="265"/>
        <end position="288"/>
    </location>
</feature>
<gene>
    <name evidence="4" type="ORF">ACFQL7_01725</name>
</gene>
<sequence length="327" mass="35751">MSCIRDMRVVVTGASGFIGGHVLRLLTSSGHDVVAFDIAALGPVALSVKDRVRIIRGDVTDPVAVYNAIGSTNPDCIIHLASLLVPDSRSNPRKAFDVNVGGTINVLEAAQSLDVDRVVAGSSVNVYGNGPPDAERITETTVRRPNSTYAMTKYAIEWLGTTFDTEFAALESVHGFGPDRLRGNSYDVAVVKAAVSGIALEVPQTGIRDEFLYAEDSARAFVSAVTNDDLSYDRYLIGTDQHATLEEIVDLVSKTVPDTDIQLQEKSADTTWAGDRNSHPPTDSTRIRTDLGWEPRYSLQEMVESYVEWLTNNPNEWAFSEEDIPWK</sequence>
<reference evidence="4 5" key="1">
    <citation type="journal article" date="2019" name="Int. J. Syst. Evol. Microbiol.">
        <title>The Global Catalogue of Microorganisms (GCM) 10K type strain sequencing project: providing services to taxonomists for standard genome sequencing and annotation.</title>
        <authorList>
            <consortium name="The Broad Institute Genomics Platform"/>
            <consortium name="The Broad Institute Genome Sequencing Center for Infectious Disease"/>
            <person name="Wu L."/>
            <person name="Ma J."/>
        </authorList>
    </citation>
    <scope>NUCLEOTIDE SEQUENCE [LARGE SCALE GENOMIC DNA]</scope>
    <source>
        <strain evidence="4 5">RDMS1</strain>
    </source>
</reference>
<evidence type="ECO:0000313" key="5">
    <source>
        <dbReference type="Proteomes" id="UP001596417"/>
    </source>
</evidence>
<dbReference type="Proteomes" id="UP001596417">
    <property type="component" value="Unassembled WGS sequence"/>
</dbReference>
<dbReference type="AlphaFoldDB" id="A0ABD5YM69"/>
<name>A0ABD5YM69_9EURY</name>
<accession>A0ABD5YM69</accession>
<feature type="domain" description="NAD-dependent epimerase/dehydratase" evidence="3">
    <location>
        <begin position="9"/>
        <end position="238"/>
    </location>
</feature>
<evidence type="ECO:0000256" key="2">
    <source>
        <dbReference type="SAM" id="MobiDB-lite"/>
    </source>
</evidence>
<dbReference type="EMBL" id="JBHTAX010000001">
    <property type="protein sequence ID" value="MFC7188695.1"/>
    <property type="molecule type" value="Genomic_DNA"/>
</dbReference>
<dbReference type="InterPro" id="IPR001509">
    <property type="entry name" value="Epimerase_deHydtase"/>
</dbReference>
<proteinExistence type="inferred from homology"/>
<dbReference type="InterPro" id="IPR036291">
    <property type="entry name" value="NAD(P)-bd_dom_sf"/>
</dbReference>
<dbReference type="RefSeq" id="WP_390204396.1">
    <property type="nucleotide sequence ID" value="NZ_JBHTAX010000001.1"/>
</dbReference>
<evidence type="ECO:0000313" key="4">
    <source>
        <dbReference type="EMBL" id="MFC7188695.1"/>
    </source>
</evidence>
<evidence type="ECO:0000259" key="3">
    <source>
        <dbReference type="Pfam" id="PF01370"/>
    </source>
</evidence>
<protein>
    <submittedName>
        <fullName evidence="4">NAD-dependent epimerase/dehydratase family protein</fullName>
    </submittedName>
</protein>
<dbReference type="Gene3D" id="3.40.50.720">
    <property type="entry name" value="NAD(P)-binding Rossmann-like Domain"/>
    <property type="match status" value="1"/>
</dbReference>
<evidence type="ECO:0000256" key="1">
    <source>
        <dbReference type="ARBA" id="ARBA00007637"/>
    </source>
</evidence>
<comment type="caution">
    <text evidence="4">The sequence shown here is derived from an EMBL/GenBank/DDBJ whole genome shotgun (WGS) entry which is preliminary data.</text>
</comment>
<dbReference type="PANTHER" id="PTHR43000">
    <property type="entry name" value="DTDP-D-GLUCOSE 4,6-DEHYDRATASE-RELATED"/>
    <property type="match status" value="1"/>
</dbReference>
<comment type="similarity">
    <text evidence="1">Belongs to the NAD(P)-dependent epimerase/dehydratase family.</text>
</comment>
<dbReference type="Pfam" id="PF01370">
    <property type="entry name" value="Epimerase"/>
    <property type="match status" value="1"/>
</dbReference>
<dbReference type="SUPFAM" id="SSF51735">
    <property type="entry name" value="NAD(P)-binding Rossmann-fold domains"/>
    <property type="match status" value="1"/>
</dbReference>
<organism evidence="4 5">
    <name type="scientific">Halocatena marina</name>
    <dbReference type="NCBI Taxonomy" id="2934937"/>
    <lineage>
        <taxon>Archaea</taxon>
        <taxon>Methanobacteriati</taxon>
        <taxon>Methanobacteriota</taxon>
        <taxon>Stenosarchaea group</taxon>
        <taxon>Halobacteria</taxon>
        <taxon>Halobacteriales</taxon>
        <taxon>Natronomonadaceae</taxon>
        <taxon>Halocatena</taxon>
    </lineage>
</organism>